<evidence type="ECO:0000256" key="1">
    <source>
        <dbReference type="SAM" id="Phobius"/>
    </source>
</evidence>
<protein>
    <submittedName>
        <fullName evidence="3">Uncharacterized protein</fullName>
    </submittedName>
</protein>
<organism evidence="3 4">
    <name type="scientific">Physocladia obscura</name>
    <dbReference type="NCBI Taxonomy" id="109957"/>
    <lineage>
        <taxon>Eukaryota</taxon>
        <taxon>Fungi</taxon>
        <taxon>Fungi incertae sedis</taxon>
        <taxon>Chytridiomycota</taxon>
        <taxon>Chytridiomycota incertae sedis</taxon>
        <taxon>Chytridiomycetes</taxon>
        <taxon>Chytridiales</taxon>
        <taxon>Chytriomycetaceae</taxon>
        <taxon>Physocladia</taxon>
    </lineage>
</organism>
<dbReference type="Proteomes" id="UP001211907">
    <property type="component" value="Unassembled WGS sequence"/>
</dbReference>
<evidence type="ECO:0000256" key="2">
    <source>
        <dbReference type="SAM" id="SignalP"/>
    </source>
</evidence>
<accession>A0AAD5T4L4</accession>
<feature type="signal peptide" evidence="2">
    <location>
        <begin position="1"/>
        <end position="19"/>
    </location>
</feature>
<keyword evidence="2" id="KW-0732">Signal</keyword>
<comment type="caution">
    <text evidence="3">The sequence shown here is derived from an EMBL/GenBank/DDBJ whole genome shotgun (WGS) entry which is preliminary data.</text>
</comment>
<feature type="transmembrane region" description="Helical" evidence="1">
    <location>
        <begin position="304"/>
        <end position="321"/>
    </location>
</feature>
<keyword evidence="1" id="KW-0812">Transmembrane</keyword>
<sequence length="359" mass="38610">MFWQRAFLSLVVLVLGAQGRVTLTGITIQATAVETVEADGATRSCEAVLQMTGSATLGQLAAAHSRLTGVYGGGGDADRHSLRLLGAALHACERARWAVFLPAAQPPPPPTSEAPSEAPSVGAAALDFARAGFAWDSRAGIALLTWLSSFFSSLPATPPSAWTAGFATRLAARVNKVYARAVLTFAVAAFVAIALVARVAAFVVLDDSDVSTNDEAKQTFFIRSRTAAAAAQSAANSDTQHQQQNSQSKQQKSLIRRRSLFNLPLYSLFRLYELLSLPVQLVIISSLLNSLDANNLNPFDFLRVVFKILAFIESLLFLFLVKPISEARASGKAQSTIHIKNAWIIIQQSFSSVLDFQSW</sequence>
<keyword evidence="1" id="KW-1133">Transmembrane helix</keyword>
<keyword evidence="1" id="KW-0472">Membrane</keyword>
<reference evidence="3" key="1">
    <citation type="submission" date="2020-05" db="EMBL/GenBank/DDBJ databases">
        <title>Phylogenomic resolution of chytrid fungi.</title>
        <authorList>
            <person name="Stajich J.E."/>
            <person name="Amses K."/>
            <person name="Simmons R."/>
            <person name="Seto K."/>
            <person name="Myers J."/>
            <person name="Bonds A."/>
            <person name="Quandt C.A."/>
            <person name="Barry K."/>
            <person name="Liu P."/>
            <person name="Grigoriev I."/>
            <person name="Longcore J.E."/>
            <person name="James T.Y."/>
        </authorList>
    </citation>
    <scope>NUCLEOTIDE SEQUENCE</scope>
    <source>
        <strain evidence="3">JEL0513</strain>
    </source>
</reference>
<evidence type="ECO:0000313" key="4">
    <source>
        <dbReference type="Proteomes" id="UP001211907"/>
    </source>
</evidence>
<evidence type="ECO:0000313" key="3">
    <source>
        <dbReference type="EMBL" id="KAJ3129576.1"/>
    </source>
</evidence>
<feature type="chain" id="PRO_5042292413" evidence="2">
    <location>
        <begin position="20"/>
        <end position="359"/>
    </location>
</feature>
<dbReference type="EMBL" id="JADGJH010000417">
    <property type="protein sequence ID" value="KAJ3129576.1"/>
    <property type="molecule type" value="Genomic_DNA"/>
</dbReference>
<dbReference type="AlphaFoldDB" id="A0AAD5T4L4"/>
<name>A0AAD5T4L4_9FUNG</name>
<keyword evidence="4" id="KW-1185">Reference proteome</keyword>
<gene>
    <name evidence="3" type="ORF">HK100_008527</name>
</gene>
<feature type="transmembrane region" description="Helical" evidence="1">
    <location>
        <begin position="182"/>
        <end position="205"/>
    </location>
</feature>
<proteinExistence type="predicted"/>